<dbReference type="Pfam" id="PF13847">
    <property type="entry name" value="Methyltransf_31"/>
    <property type="match status" value="1"/>
</dbReference>
<accession>A0ABR2IDN6</accession>
<feature type="domain" description="Methyltransferase" evidence="2">
    <location>
        <begin position="43"/>
        <end position="157"/>
    </location>
</feature>
<comment type="caution">
    <text evidence="3">The sequence shown here is derived from an EMBL/GenBank/DDBJ whole genome shotgun (WGS) entry which is preliminary data.</text>
</comment>
<dbReference type="PANTHER" id="PTHR43861:SF3">
    <property type="entry name" value="PUTATIVE (AFU_ORTHOLOGUE AFUA_2G14390)-RELATED"/>
    <property type="match status" value="1"/>
</dbReference>
<dbReference type="CDD" id="cd02440">
    <property type="entry name" value="AdoMet_MTases"/>
    <property type="match status" value="1"/>
</dbReference>
<organism evidence="3 4">
    <name type="scientific">Tritrichomonas musculus</name>
    <dbReference type="NCBI Taxonomy" id="1915356"/>
    <lineage>
        <taxon>Eukaryota</taxon>
        <taxon>Metamonada</taxon>
        <taxon>Parabasalia</taxon>
        <taxon>Tritrichomonadida</taxon>
        <taxon>Tritrichomonadidae</taxon>
        <taxon>Tritrichomonas</taxon>
    </lineage>
</organism>
<keyword evidence="4" id="KW-1185">Reference proteome</keyword>
<gene>
    <name evidence="3" type="ORF">M9Y10_012821</name>
</gene>
<dbReference type="SUPFAM" id="SSF53335">
    <property type="entry name" value="S-adenosyl-L-methionine-dependent methyltransferases"/>
    <property type="match status" value="1"/>
</dbReference>
<dbReference type="EMBL" id="JAPFFF010000018">
    <property type="protein sequence ID" value="KAK8861126.1"/>
    <property type="molecule type" value="Genomic_DNA"/>
</dbReference>
<name>A0ABR2IDN6_9EUKA</name>
<reference evidence="3 4" key="1">
    <citation type="submission" date="2024-04" db="EMBL/GenBank/DDBJ databases">
        <title>Tritrichomonas musculus Genome.</title>
        <authorList>
            <person name="Alves-Ferreira E."/>
            <person name="Grigg M."/>
            <person name="Lorenzi H."/>
            <person name="Galac M."/>
        </authorList>
    </citation>
    <scope>NUCLEOTIDE SEQUENCE [LARGE SCALE GENOMIC DNA]</scope>
    <source>
        <strain evidence="3 4">EAF2021</strain>
    </source>
</reference>
<evidence type="ECO:0000313" key="4">
    <source>
        <dbReference type="Proteomes" id="UP001470230"/>
    </source>
</evidence>
<dbReference type="InterPro" id="IPR029063">
    <property type="entry name" value="SAM-dependent_MTases_sf"/>
</dbReference>
<sequence length="213" mass="23847">MAENSHHHHHHDMFSPENYDKAGNIIDAGRIWSQSVINSLHLTKDMVVIDFGAGTGIIGRNLLDHVKKVVFEDISEPMLNQCQKCLDQLDNKNYEIFVGEIKDYNGEKADAVVSSLALHHAGTLETTLNAILSKLKPKGKLAVCEFVFESPEERKEKGKKIPHPGYKPEEFVKCVQKCGFVNVVCQPTNSVTFPNEDGNNEEIERFSVFAEAP</sequence>
<dbReference type="PANTHER" id="PTHR43861">
    <property type="entry name" value="TRANS-ACONITATE 2-METHYLTRANSFERASE-RELATED"/>
    <property type="match status" value="1"/>
</dbReference>
<dbReference type="Proteomes" id="UP001470230">
    <property type="component" value="Unassembled WGS sequence"/>
</dbReference>
<keyword evidence="1" id="KW-0808">Transferase</keyword>
<protein>
    <recommendedName>
        <fullName evidence="2">Methyltransferase domain-containing protein</fullName>
    </recommendedName>
</protein>
<evidence type="ECO:0000256" key="1">
    <source>
        <dbReference type="ARBA" id="ARBA00022679"/>
    </source>
</evidence>
<dbReference type="Gene3D" id="3.40.50.150">
    <property type="entry name" value="Vaccinia Virus protein VP39"/>
    <property type="match status" value="1"/>
</dbReference>
<evidence type="ECO:0000259" key="2">
    <source>
        <dbReference type="Pfam" id="PF13847"/>
    </source>
</evidence>
<evidence type="ECO:0000313" key="3">
    <source>
        <dbReference type="EMBL" id="KAK8861126.1"/>
    </source>
</evidence>
<proteinExistence type="predicted"/>
<dbReference type="InterPro" id="IPR025714">
    <property type="entry name" value="Methyltranfer_dom"/>
</dbReference>